<dbReference type="RefSeq" id="WP_174714241.1">
    <property type="nucleotide sequence ID" value="NZ_BHGK01000001.1"/>
</dbReference>
<name>A0A391NWY7_9FIRM</name>
<gene>
    <name evidence="1" type="ORF">KGMB01110_01200</name>
</gene>
<protein>
    <submittedName>
        <fullName evidence="1">Uncharacterized protein</fullName>
    </submittedName>
</protein>
<dbReference type="AlphaFoldDB" id="A0A391NWY7"/>
<dbReference type="EMBL" id="BHGK01000001">
    <property type="protein sequence ID" value="GCA65684.1"/>
    <property type="molecule type" value="Genomic_DNA"/>
</dbReference>
<comment type="caution">
    <text evidence="1">The sequence shown here is derived from an EMBL/GenBank/DDBJ whole genome shotgun (WGS) entry which is preliminary data.</text>
</comment>
<sequence>MEFYYQTYFSESLVNKKAKIIRKLKQNKIQPGIYLITLAQGRQNELEFFSTLLLQQKIFHPEDLFVVGVASGYEEALELIEGITDDVYQKTKDAKIREYITQEQDAYKAGKR</sequence>
<reference evidence="2" key="1">
    <citation type="submission" date="2018-09" db="EMBL/GenBank/DDBJ databases">
        <title>Draft Genome Sequence of Mediterraneibacter sp. KCTC 15684.</title>
        <authorList>
            <person name="Kim J.S."/>
            <person name="Han K.I."/>
            <person name="Suh M.K."/>
            <person name="Lee K.C."/>
            <person name="Eom M.K."/>
            <person name="Lee J.H."/>
            <person name="Park S.H."/>
            <person name="Kang S.W."/>
            <person name="Park J.E."/>
            <person name="Oh B.S."/>
            <person name="Yu S.Y."/>
            <person name="Choi S.H."/>
            <person name="Lee D.H."/>
            <person name="Yoon H."/>
            <person name="Kim B."/>
            <person name="Yang S.J."/>
            <person name="Lee J.S."/>
        </authorList>
    </citation>
    <scope>NUCLEOTIDE SEQUENCE [LARGE SCALE GENOMIC DNA]</scope>
    <source>
        <strain evidence="2">KCTC 15684</strain>
    </source>
</reference>
<evidence type="ECO:0000313" key="2">
    <source>
        <dbReference type="Proteomes" id="UP000265643"/>
    </source>
</evidence>
<keyword evidence="2" id="KW-1185">Reference proteome</keyword>
<dbReference type="Proteomes" id="UP000265643">
    <property type="component" value="Unassembled WGS sequence"/>
</dbReference>
<evidence type="ECO:0000313" key="1">
    <source>
        <dbReference type="EMBL" id="GCA65684.1"/>
    </source>
</evidence>
<proteinExistence type="predicted"/>
<accession>A0A391NWY7</accession>
<organism evidence="1 2">
    <name type="scientific">Mediterraneibacter butyricigenes</name>
    <dbReference type="NCBI Taxonomy" id="2316025"/>
    <lineage>
        <taxon>Bacteria</taxon>
        <taxon>Bacillati</taxon>
        <taxon>Bacillota</taxon>
        <taxon>Clostridia</taxon>
        <taxon>Lachnospirales</taxon>
        <taxon>Lachnospiraceae</taxon>
        <taxon>Mediterraneibacter</taxon>
    </lineage>
</organism>